<dbReference type="Proteomes" id="UP000018208">
    <property type="component" value="Unassembled WGS sequence"/>
</dbReference>
<sequence>MKQRQVGRPSSPPAKKAQKPVPHQILKQYGFASDYYYAKFKKSQQVLVTQAASAMAFMKPSITLPKSLKLTVVDYKLVRKFFYYEMPELYMCDFGAYVANPFITKLNFTYTANAIQIQNTIIARATKLIQETGADRNSLDKKYLDWITKHSRYGNIAEKNMKHSQFSPLGPFNGVAVCAGFAKLFKLLSKLLNKASICVTGPASNGENHAWNMQKIGLSWYNLDFTWCLKQEFPRYFNVSNKLLGHRNNSVVKTPVCSTDRLSYMVKNKMWADTPEDIQKCFADQFKKGKICIFNNKIPPQKSLEICQTWLTQRELSVRQKYAISGILATGRTQLVFRVARDPNVVSFPAQRGISAVKPNVIFVLGDAKGLVSVTEERALRALFTCRKSVAVQVICGAGSGRRLHAELADLANRFSVQMGRYVTLRSVGFQGTSMIVFRLEIDPQIRVLRQNRGVVKGGKYLMRMVGADYRQVLGAQRQIKWVQHGEFCLFEVLA</sequence>
<dbReference type="RefSeq" id="XP_067765906.1">
    <property type="nucleotide sequence ID" value="XM_067906638.1"/>
</dbReference>
<dbReference type="Gene3D" id="3.10.620.30">
    <property type="match status" value="1"/>
</dbReference>
<evidence type="ECO:0000256" key="1">
    <source>
        <dbReference type="SAM" id="MobiDB-lite"/>
    </source>
</evidence>
<dbReference type="AlphaFoldDB" id="A0A9P8LVH3"/>
<evidence type="ECO:0000313" key="3">
    <source>
        <dbReference type="Proteomes" id="UP000018208"/>
    </source>
</evidence>
<evidence type="ECO:0008006" key="4">
    <source>
        <dbReference type="Google" id="ProtNLM"/>
    </source>
</evidence>
<name>A0A9P8LVH3_9EUKA</name>
<gene>
    <name evidence="2" type="ORF">SS50377_22757</name>
</gene>
<reference evidence="2 3" key="1">
    <citation type="journal article" date="2014" name="PLoS Genet.">
        <title>The Genome of Spironucleus salmonicida Highlights a Fish Pathogen Adapted to Fluctuating Environments.</title>
        <authorList>
            <person name="Xu F."/>
            <person name="Jerlstrom-Hultqvist J."/>
            <person name="Einarsson E."/>
            <person name="Astvaldsson A."/>
            <person name="Svard S.G."/>
            <person name="Andersson J.O."/>
        </authorList>
    </citation>
    <scope>NUCLEOTIDE SEQUENCE [LARGE SCALE GENOMIC DNA]</scope>
    <source>
        <strain evidence="2 3">ATCC 50377</strain>
    </source>
</reference>
<evidence type="ECO:0000313" key="2">
    <source>
        <dbReference type="EMBL" id="KAH0575133.1"/>
    </source>
</evidence>
<accession>A0A9P8LVH3</accession>
<keyword evidence="3" id="KW-1185">Reference proteome</keyword>
<protein>
    <recommendedName>
        <fullName evidence="4">Transglutaminase-like domain-containing protein</fullName>
    </recommendedName>
</protein>
<dbReference type="GeneID" id="94296780"/>
<dbReference type="KEGG" id="ssao:94296780"/>
<proteinExistence type="predicted"/>
<organism evidence="2 3">
    <name type="scientific">Spironucleus salmonicida</name>
    <dbReference type="NCBI Taxonomy" id="348837"/>
    <lineage>
        <taxon>Eukaryota</taxon>
        <taxon>Metamonada</taxon>
        <taxon>Diplomonadida</taxon>
        <taxon>Hexamitidae</taxon>
        <taxon>Hexamitinae</taxon>
        <taxon>Spironucleus</taxon>
    </lineage>
</organism>
<feature type="region of interest" description="Disordered" evidence="1">
    <location>
        <begin position="1"/>
        <end position="20"/>
    </location>
</feature>
<comment type="caution">
    <text evidence="2">The sequence shown here is derived from an EMBL/GenBank/DDBJ whole genome shotgun (WGS) entry which is preliminary data.</text>
</comment>
<dbReference type="EMBL" id="AUWU02000003">
    <property type="protein sequence ID" value="KAH0575133.1"/>
    <property type="molecule type" value="Genomic_DNA"/>
</dbReference>